<gene>
    <name evidence="6" type="primary">fau-1</name>
    <name evidence="8" type="ORF">C442_03884</name>
</gene>
<dbReference type="SUPFAM" id="SSF159234">
    <property type="entry name" value="FomD-like"/>
    <property type="match status" value="1"/>
</dbReference>
<evidence type="ECO:0000256" key="2">
    <source>
        <dbReference type="ARBA" id="ARBA00022722"/>
    </source>
</evidence>
<dbReference type="Proteomes" id="UP000011623">
    <property type="component" value="Unassembled WGS sequence"/>
</dbReference>
<evidence type="ECO:0000256" key="1">
    <source>
        <dbReference type="ARBA" id="ARBA00022552"/>
    </source>
</evidence>
<dbReference type="SMART" id="SM00316">
    <property type="entry name" value="S1"/>
    <property type="match status" value="1"/>
</dbReference>
<dbReference type="EC" id="3.1.26.-" evidence="6"/>
<name>M0KT11_9EURY</name>
<dbReference type="AlphaFoldDB" id="M0KT11"/>
<dbReference type="CDD" id="cd00164">
    <property type="entry name" value="S1_like"/>
    <property type="match status" value="1"/>
</dbReference>
<evidence type="ECO:0000256" key="3">
    <source>
        <dbReference type="ARBA" id="ARBA00022759"/>
    </source>
</evidence>
<dbReference type="GO" id="GO:0016891">
    <property type="term" value="F:RNA endonuclease activity producing 5'-phosphomonoesters, hydrolytic mechanism"/>
    <property type="evidence" value="ECO:0007669"/>
    <property type="project" value="UniProtKB-UniRule"/>
</dbReference>
<keyword evidence="5 6" id="KW-0694">RNA-binding</keyword>
<proteinExistence type="inferred from homology"/>
<dbReference type="Gene3D" id="2.40.380.10">
    <property type="entry name" value="FomD-like"/>
    <property type="match status" value="1"/>
</dbReference>
<evidence type="ECO:0000313" key="9">
    <source>
        <dbReference type="Proteomes" id="UP000011623"/>
    </source>
</evidence>
<comment type="caution">
    <text evidence="8">The sequence shown here is derived from an EMBL/GenBank/DDBJ whole genome shotgun (WGS) entry which is preliminary data.</text>
</comment>
<dbReference type="InterPro" id="IPR012340">
    <property type="entry name" value="NA-bd_OB-fold"/>
</dbReference>
<dbReference type="PANTHER" id="PTHR39159:SF1">
    <property type="entry name" value="UPF0374 PROTEIN YGAC"/>
    <property type="match status" value="1"/>
</dbReference>
<dbReference type="GO" id="GO:0006364">
    <property type="term" value="P:rRNA processing"/>
    <property type="evidence" value="ECO:0007669"/>
    <property type="project" value="UniProtKB-UniRule"/>
</dbReference>
<evidence type="ECO:0000256" key="4">
    <source>
        <dbReference type="ARBA" id="ARBA00022801"/>
    </source>
</evidence>
<dbReference type="InterPro" id="IPR050212">
    <property type="entry name" value="Ntdp-like"/>
</dbReference>
<dbReference type="Pfam" id="PF00575">
    <property type="entry name" value="S1"/>
    <property type="match status" value="1"/>
</dbReference>
<comment type="similarity">
    <text evidence="6">Belongs to the FAU-1 family.</text>
</comment>
<dbReference type="InterPro" id="IPR016730">
    <property type="entry name" value="RNA-bd_FAU-1"/>
</dbReference>
<dbReference type="EMBL" id="AOLW01000010">
    <property type="protein sequence ID" value="EMA24033.1"/>
    <property type="molecule type" value="Genomic_DNA"/>
</dbReference>
<dbReference type="RefSeq" id="WP_008307960.1">
    <property type="nucleotide sequence ID" value="NZ_AOLW01000010.1"/>
</dbReference>
<reference evidence="8 9" key="1">
    <citation type="journal article" date="2014" name="PLoS Genet.">
        <title>Phylogenetically driven sequencing of extremely halophilic archaea reveals strategies for static and dynamic osmo-response.</title>
        <authorList>
            <person name="Becker E.A."/>
            <person name="Seitzer P.M."/>
            <person name="Tritt A."/>
            <person name="Larsen D."/>
            <person name="Krusor M."/>
            <person name="Yao A.I."/>
            <person name="Wu D."/>
            <person name="Madern D."/>
            <person name="Eisen J.A."/>
            <person name="Darling A.E."/>
            <person name="Facciotti M.T."/>
        </authorList>
    </citation>
    <scope>NUCLEOTIDE SEQUENCE [LARGE SCALE GENOMIC DNA]</scope>
    <source>
        <strain evidence="8 9">JCM 13557</strain>
    </source>
</reference>
<dbReference type="GO" id="GO:0035925">
    <property type="term" value="F:mRNA 3'-UTR AU-rich region binding"/>
    <property type="evidence" value="ECO:0007669"/>
    <property type="project" value="UniProtKB-UniRule"/>
</dbReference>
<dbReference type="PROSITE" id="PS50126">
    <property type="entry name" value="S1"/>
    <property type="match status" value="1"/>
</dbReference>
<feature type="domain" description="S1 motif" evidence="7">
    <location>
        <begin position="90"/>
        <end position="152"/>
    </location>
</feature>
<evidence type="ECO:0000256" key="5">
    <source>
        <dbReference type="ARBA" id="ARBA00022884"/>
    </source>
</evidence>
<sequence length="467" mass="49654">MTVRVRGIYATALTRLLREADHEVVQASEPIQNRFDGEFADERAAVTVATTDDQQGVGVMGDTDIAKGVIDRLTEIGRDTLHWDDPTPEGAVYAGTVTETLGSGAVVDLGDGEGFLPYSSSDERVETGDTLRVQVVEASAPWTNGRPVLETTVAVRGSLLSLVRGETASTPGTGGPAMLDLIAAEPRDGWGVSWESASEDASFDALAEALDAANDRAAVIDDALAGADAPEDCAPTRYDEGLSTAWLWFGRESRFALDEARREVTATMSGHHRVKAGDRAASAAVDYVEALCDDIAADGETDFPFAVTARQFGPQVGGSLSLGHGKPDGRLITLGNGEVQSVDDDGTVTIEREMSPGGTYDALGVPKEAGDIAETKVKEGRWWYPTVYRDSDGEKKGTYVNVCTPVEVFPDTARYVDLHVDVVKHADGTVERVDDDELDAAVERGHISEPLAERARSVAAAVKSALE</sequence>
<dbReference type="HAMAP" id="MF_01910">
    <property type="entry name" value="RNA_binding_AU_1"/>
    <property type="match status" value="1"/>
</dbReference>
<dbReference type="PIRSF" id="PIRSF018644">
    <property type="entry name" value="RNA-binding_FAU-1"/>
    <property type="match status" value="1"/>
</dbReference>
<keyword evidence="4 6" id="KW-0378">Hydrolase</keyword>
<keyword evidence="2 6" id="KW-0540">Nuclease</keyword>
<evidence type="ECO:0000259" key="7">
    <source>
        <dbReference type="PROSITE" id="PS50126"/>
    </source>
</evidence>
<organism evidence="8 9">
    <name type="scientific">Haloarcula amylolytica JCM 13557</name>
    <dbReference type="NCBI Taxonomy" id="1227452"/>
    <lineage>
        <taxon>Archaea</taxon>
        <taxon>Methanobacteriati</taxon>
        <taxon>Methanobacteriota</taxon>
        <taxon>Stenosarchaea group</taxon>
        <taxon>Halobacteria</taxon>
        <taxon>Halobacteriales</taxon>
        <taxon>Haloarculaceae</taxon>
        <taxon>Haloarcula</taxon>
    </lineage>
</organism>
<dbReference type="PANTHER" id="PTHR39159">
    <property type="match status" value="1"/>
</dbReference>
<dbReference type="InterPro" id="IPR035930">
    <property type="entry name" value="FomD-like_sf"/>
</dbReference>
<keyword evidence="1 6" id="KW-0698">rRNA processing</keyword>
<dbReference type="InterPro" id="IPR003029">
    <property type="entry name" value="S1_domain"/>
</dbReference>
<accession>M0KT11</accession>
<evidence type="ECO:0000313" key="8">
    <source>
        <dbReference type="EMBL" id="EMA24033.1"/>
    </source>
</evidence>
<dbReference type="PATRIC" id="fig|1227452.3.peg.772"/>
<protein>
    <recommendedName>
        <fullName evidence="6">Probable ribonuclease FAU-1</fullName>
        <ecNumber evidence="6">3.1.26.-</ecNumber>
    </recommendedName>
    <alternativeName>
        <fullName evidence="6">RNA-binding protein FAU-1</fullName>
    </alternativeName>
</protein>
<dbReference type="SUPFAM" id="SSF50249">
    <property type="entry name" value="Nucleic acid-binding proteins"/>
    <property type="match status" value="1"/>
</dbReference>
<evidence type="ECO:0000256" key="6">
    <source>
        <dbReference type="HAMAP-Rule" id="MF_01910"/>
    </source>
</evidence>
<dbReference type="Pfam" id="PF04167">
    <property type="entry name" value="DUF402"/>
    <property type="match status" value="1"/>
</dbReference>
<keyword evidence="9" id="KW-1185">Reference proteome</keyword>
<comment type="function">
    <text evidence="6">Probable RNase involved in rRNA stability through maturation and/or degradation of precursor rRNAs. Binds to RNA in loop regions with AU-rich sequences.</text>
</comment>
<keyword evidence="3 6" id="KW-0255">Endonuclease</keyword>
<dbReference type="InterPro" id="IPR007295">
    <property type="entry name" value="DUF402"/>
</dbReference>